<organism evidence="2 3">
    <name type="scientific">Rhizobium tropici</name>
    <dbReference type="NCBI Taxonomy" id="398"/>
    <lineage>
        <taxon>Bacteria</taxon>
        <taxon>Pseudomonadati</taxon>
        <taxon>Pseudomonadota</taxon>
        <taxon>Alphaproteobacteria</taxon>
        <taxon>Hyphomicrobiales</taxon>
        <taxon>Rhizobiaceae</taxon>
        <taxon>Rhizobium/Agrobacterium group</taxon>
        <taxon>Rhizobium</taxon>
    </lineage>
</organism>
<gene>
    <name evidence="2" type="ORF">FP026_16345</name>
</gene>
<comment type="caution">
    <text evidence="2">The sequence shown here is derived from an EMBL/GenBank/DDBJ whole genome shotgun (WGS) entry which is preliminary data.</text>
</comment>
<feature type="transmembrane region" description="Helical" evidence="1">
    <location>
        <begin position="102"/>
        <end position="122"/>
    </location>
</feature>
<reference evidence="2 3" key="1">
    <citation type="submission" date="2019-07" db="EMBL/GenBank/DDBJ databases">
        <title>The Draft Genome Sequence of Rhizobium tropici SARCC-755 Associated with Superior Nodulation on Pigeonpea (Cajanus cajan (L.) Millsp.).</title>
        <authorList>
            <person name="Bopape F.L."/>
            <person name="Hassen A.I."/>
            <person name="Swanevelder Z.H."/>
            <person name="Gwata E.T."/>
        </authorList>
    </citation>
    <scope>NUCLEOTIDE SEQUENCE [LARGE SCALE GENOMIC DNA]</scope>
    <source>
        <strain evidence="2 3">SARCC-755</strain>
    </source>
</reference>
<proteinExistence type="predicted"/>
<accession>A0A5B0W0B6</accession>
<dbReference type="EMBL" id="VNIP01000008">
    <property type="protein sequence ID" value="KAA1180403.1"/>
    <property type="molecule type" value="Genomic_DNA"/>
</dbReference>
<evidence type="ECO:0000313" key="2">
    <source>
        <dbReference type="EMBL" id="KAA1180403.1"/>
    </source>
</evidence>
<feature type="transmembrane region" description="Helical" evidence="1">
    <location>
        <begin position="70"/>
        <end position="90"/>
    </location>
</feature>
<dbReference type="Proteomes" id="UP000323608">
    <property type="component" value="Unassembled WGS sequence"/>
</dbReference>
<keyword evidence="1" id="KW-1133">Transmembrane helix</keyword>
<evidence type="ECO:0000313" key="3">
    <source>
        <dbReference type="Proteomes" id="UP000323608"/>
    </source>
</evidence>
<name>A0A5B0W0B6_RHITR</name>
<dbReference type="AlphaFoldDB" id="A0A5B0W0B6"/>
<sequence>MRNQVLRDYLFYLSPAVLIPMFLYLLDDHITVVNLFKIGLLFPLLMLAMKGLTVFFPAENLRERSLGRMAEYAILQSLVFAAFMVLFGGFMQPDLQSTLSSALKPFAIAVLIMGSFNFFTAVQAQKKLRATKP</sequence>
<keyword evidence="1" id="KW-0812">Transmembrane</keyword>
<keyword evidence="1" id="KW-0472">Membrane</keyword>
<feature type="transmembrane region" description="Helical" evidence="1">
    <location>
        <begin position="9"/>
        <end position="26"/>
    </location>
</feature>
<protein>
    <submittedName>
        <fullName evidence="2">Uncharacterized protein</fullName>
    </submittedName>
</protein>
<evidence type="ECO:0000256" key="1">
    <source>
        <dbReference type="SAM" id="Phobius"/>
    </source>
</evidence>
<feature type="transmembrane region" description="Helical" evidence="1">
    <location>
        <begin position="38"/>
        <end position="58"/>
    </location>
</feature>
<dbReference type="OrthoDB" id="8373047at2"/>
<dbReference type="RefSeq" id="WP_149635657.1">
    <property type="nucleotide sequence ID" value="NZ_VNIP01000008.1"/>
</dbReference>